<evidence type="ECO:0000256" key="1">
    <source>
        <dbReference type="SAM" id="MobiDB-lite"/>
    </source>
</evidence>
<dbReference type="AlphaFoldDB" id="A0A3S0JG12"/>
<dbReference type="InterPro" id="IPR012334">
    <property type="entry name" value="Pectin_lyas_fold"/>
</dbReference>
<dbReference type="RefSeq" id="WP_126694292.1">
    <property type="nucleotide sequence ID" value="NZ_RXOF01000009.1"/>
</dbReference>
<evidence type="ECO:0000256" key="2">
    <source>
        <dbReference type="SAM" id="SignalP"/>
    </source>
</evidence>
<gene>
    <name evidence="3" type="ORF">EJV47_16575</name>
</gene>
<evidence type="ECO:0000313" key="4">
    <source>
        <dbReference type="Proteomes" id="UP000282184"/>
    </source>
</evidence>
<dbReference type="InterPro" id="IPR011050">
    <property type="entry name" value="Pectin_lyase_fold/virulence"/>
</dbReference>
<feature type="region of interest" description="Disordered" evidence="1">
    <location>
        <begin position="435"/>
        <end position="455"/>
    </location>
</feature>
<reference evidence="3 4" key="1">
    <citation type="submission" date="2018-12" db="EMBL/GenBank/DDBJ databases">
        <title>Hymenobacter gummosus sp. nov., isolated from a spring.</title>
        <authorList>
            <person name="Nie L."/>
        </authorList>
    </citation>
    <scope>NUCLEOTIDE SEQUENCE [LARGE SCALE GENOMIC DNA]</scope>
    <source>
        <strain evidence="3 4">KCTC 52166</strain>
    </source>
</reference>
<feature type="region of interest" description="Disordered" evidence="1">
    <location>
        <begin position="476"/>
        <end position="509"/>
    </location>
</feature>
<comment type="caution">
    <text evidence="3">The sequence shown here is derived from an EMBL/GenBank/DDBJ whole genome shotgun (WGS) entry which is preliminary data.</text>
</comment>
<dbReference type="Gene3D" id="2.160.20.10">
    <property type="entry name" value="Single-stranded right-handed beta-helix, Pectin lyase-like"/>
    <property type="match status" value="1"/>
</dbReference>
<dbReference type="OrthoDB" id="1111178at2"/>
<organism evidence="3 4">
    <name type="scientific">Hymenobacter gummosus</name>
    <dbReference type="NCBI Taxonomy" id="1776032"/>
    <lineage>
        <taxon>Bacteria</taxon>
        <taxon>Pseudomonadati</taxon>
        <taxon>Bacteroidota</taxon>
        <taxon>Cytophagia</taxon>
        <taxon>Cytophagales</taxon>
        <taxon>Hymenobacteraceae</taxon>
        <taxon>Hymenobacter</taxon>
    </lineage>
</organism>
<dbReference type="EMBL" id="RXOF01000009">
    <property type="protein sequence ID" value="RTQ48587.1"/>
    <property type="molecule type" value="Genomic_DNA"/>
</dbReference>
<keyword evidence="4" id="KW-1185">Reference proteome</keyword>
<sequence length="509" mass="56198">MRYLFPLLLLFAMLATTVVLPGCEPKEELVTTDGSAKLEFSTDTVMFDTVFVQTRTVSKRLWVYNRNKRAVKVDEIRLAGSYGQPYKLIIDGDSGAARQNLTIRGRDSLLVLVKATLSVNSQPDNKPFLTEDQLLFRTNGNDQRVLLLAYGQNAYFHIDEQLPCNAVWRNDKPHVLYGLVNVPPGCSLTIEEGTQVYCHAGALLAVQGQLLVNPTLQPTDEVKPDDRRIVRFQGDRREEFYDNIPGQWGGIQFTAGSSRSNVVRYCDIKNASYGLLIYNWDGQRPFPKITVENTSFRYISGAGLTFASGGQSFDGGGILSFSGDFDVRNCLFTGCGEYAVGGFQGGTYNLQYCTVANYLLPGQVRRPTSSLTFSDGQPVQTPPRRIAPTISIENSIVWGANEDELFFNNSANYLSQITVRNSVLRTKEYQAAADAGGKPGLGRNGNLLNTNPKFRRTPENAAGRFDFRLDTLSPASNRAVPLPGLANDLRNLPRSAATPDPGAYERVNP</sequence>
<protein>
    <submittedName>
        <fullName evidence="3">Right-handed parallel beta-helix repeat-containing protein</fullName>
    </submittedName>
</protein>
<evidence type="ECO:0000313" key="3">
    <source>
        <dbReference type="EMBL" id="RTQ48587.1"/>
    </source>
</evidence>
<dbReference type="SUPFAM" id="SSF51126">
    <property type="entry name" value="Pectin lyase-like"/>
    <property type="match status" value="1"/>
</dbReference>
<keyword evidence="2" id="KW-0732">Signal</keyword>
<feature type="chain" id="PRO_5018531852" evidence="2">
    <location>
        <begin position="22"/>
        <end position="509"/>
    </location>
</feature>
<feature type="signal peptide" evidence="2">
    <location>
        <begin position="1"/>
        <end position="21"/>
    </location>
</feature>
<accession>A0A3S0JG12</accession>
<proteinExistence type="predicted"/>
<name>A0A3S0JG12_9BACT</name>
<dbReference type="Proteomes" id="UP000282184">
    <property type="component" value="Unassembled WGS sequence"/>
</dbReference>